<dbReference type="GeneID" id="9087214"/>
<dbReference type="RefSeq" id="XP_002785804.1">
    <property type="nucleotide sequence ID" value="XM_002785758.1"/>
</dbReference>
<feature type="domain" description="Conserved oligomeric Golgi complex subunit 5 N-terminal" evidence="2">
    <location>
        <begin position="31"/>
        <end position="173"/>
    </location>
</feature>
<gene>
    <name evidence="3" type="ORF">Pmar_PMAR023517</name>
</gene>
<evidence type="ECO:0000313" key="3">
    <source>
        <dbReference type="EMBL" id="EER17600.1"/>
    </source>
</evidence>
<accession>C5KCK1</accession>
<dbReference type="AlphaFoldDB" id="C5KCK1"/>
<dbReference type="InterPro" id="IPR049176">
    <property type="entry name" value="COG5_N"/>
</dbReference>
<dbReference type="Pfam" id="PF10392">
    <property type="entry name" value="COG5_N"/>
    <property type="match status" value="1"/>
</dbReference>
<feature type="region of interest" description="Disordered" evidence="1">
    <location>
        <begin position="52"/>
        <end position="72"/>
    </location>
</feature>
<evidence type="ECO:0000313" key="4">
    <source>
        <dbReference type="Proteomes" id="UP000007800"/>
    </source>
</evidence>
<proteinExistence type="predicted"/>
<dbReference type="PANTHER" id="PTHR13228:SF3">
    <property type="entry name" value="CONSERVED OLIGOMERIC GOLGI COMPLEX SUBUNIT 5"/>
    <property type="match status" value="1"/>
</dbReference>
<dbReference type="GO" id="GO:0017119">
    <property type="term" value="C:Golgi transport complex"/>
    <property type="evidence" value="ECO:0007669"/>
    <property type="project" value="InterPro"/>
</dbReference>
<sequence length="348" mass="37487">MTVISPRQRSASRLTEGNDPAAAAAYSRLLENFMSPDFDVAEFVREMVANAESKGSSSPSGGATPRRRSQSAGGGAVGAVIAQLDQAIFTVDEQLRSKVADCYDQLLLNDTTDLDRVDGELGQIRESVAVLRATLDNVQTEALAPFKVIKRRLDTLERAQKAAALVRSTQKLLLGVRKLRMQMQAANAESSSAFDGRPSLGPHSAKAAILAYGLQMCCLPTEGRACAAAVVSNVDAFALQVPEENSAQGDTVNLEQFWRVAERLAEAIVLFGRPVEMLDELVRLGVDPLTQKPFMSSFQEAEAEPISRAAWEAVADGLAVKRLKHAHTTNRNLRAGKASHLSVLSSIQ</sequence>
<dbReference type="GO" id="GO:0006891">
    <property type="term" value="P:intra-Golgi vesicle-mediated transport"/>
    <property type="evidence" value="ECO:0007669"/>
    <property type="project" value="InterPro"/>
</dbReference>
<name>C5KCK1_PERM5</name>
<dbReference type="PANTHER" id="PTHR13228">
    <property type="entry name" value="CONSERVED OLIGOMERIC GOLGI COMPLEX COMPONENT 5"/>
    <property type="match status" value="1"/>
</dbReference>
<organism evidence="4">
    <name type="scientific">Perkinsus marinus (strain ATCC 50983 / TXsc)</name>
    <dbReference type="NCBI Taxonomy" id="423536"/>
    <lineage>
        <taxon>Eukaryota</taxon>
        <taxon>Sar</taxon>
        <taxon>Alveolata</taxon>
        <taxon>Perkinsozoa</taxon>
        <taxon>Perkinsea</taxon>
        <taxon>Perkinsida</taxon>
        <taxon>Perkinsidae</taxon>
        <taxon>Perkinsus</taxon>
    </lineage>
</organism>
<dbReference type="InterPro" id="IPR019465">
    <property type="entry name" value="Cog5"/>
</dbReference>
<evidence type="ECO:0000259" key="2">
    <source>
        <dbReference type="Pfam" id="PF10392"/>
    </source>
</evidence>
<dbReference type="OrthoDB" id="436810at2759"/>
<keyword evidence="4" id="KW-1185">Reference proteome</keyword>
<protein>
    <recommendedName>
        <fullName evidence="2">Conserved oligomeric Golgi complex subunit 5 N-terminal domain-containing protein</fullName>
    </recommendedName>
</protein>
<dbReference type="EMBL" id="GG671995">
    <property type="protein sequence ID" value="EER17600.1"/>
    <property type="molecule type" value="Genomic_DNA"/>
</dbReference>
<dbReference type="Proteomes" id="UP000007800">
    <property type="component" value="Unassembled WGS sequence"/>
</dbReference>
<dbReference type="InParanoid" id="C5KCK1"/>
<evidence type="ECO:0000256" key="1">
    <source>
        <dbReference type="SAM" id="MobiDB-lite"/>
    </source>
</evidence>
<reference evidence="3 4" key="1">
    <citation type="submission" date="2008-07" db="EMBL/GenBank/DDBJ databases">
        <authorList>
            <person name="El-Sayed N."/>
            <person name="Caler E."/>
            <person name="Inman J."/>
            <person name="Amedeo P."/>
            <person name="Hass B."/>
            <person name="Wortman J."/>
        </authorList>
    </citation>
    <scope>NUCLEOTIDE SEQUENCE [LARGE SCALE GENOMIC DNA]</scope>
    <source>
        <strain evidence="4">ATCC 50983 / TXsc</strain>
    </source>
</reference>